<evidence type="ECO:0000313" key="2">
    <source>
        <dbReference type="Proteomes" id="UP000499080"/>
    </source>
</evidence>
<keyword evidence="2" id="KW-1185">Reference proteome</keyword>
<sequence length="126" mass="13932">MNKKEKNQFNTSSLQQMNCPKGYRDDFAVYYSTLFNKSISLAKPQTSFNATTLLVDLTLHPAHSILVSESNISPGILSTADMLSFKIVNVGTPPRWALDFKLPHREISHGIRCGENGSGQCCAQIV</sequence>
<accession>A0A4Y1ZZ63</accession>
<protein>
    <submittedName>
        <fullName evidence="1">Uncharacterized protein</fullName>
    </submittedName>
</protein>
<gene>
    <name evidence="1" type="ORF">AVEN_127854_1</name>
</gene>
<name>A0A4Y1ZZ63_ARAVE</name>
<comment type="caution">
    <text evidence="1">The sequence shown here is derived from an EMBL/GenBank/DDBJ whole genome shotgun (WGS) entry which is preliminary data.</text>
</comment>
<reference evidence="1 2" key="1">
    <citation type="journal article" date="2019" name="Sci. Rep.">
        <title>Orb-weaving spider Araneus ventricosus genome elucidates the spidroin gene catalogue.</title>
        <authorList>
            <person name="Kono N."/>
            <person name="Nakamura H."/>
            <person name="Ohtoshi R."/>
            <person name="Moran D.A.P."/>
            <person name="Shinohara A."/>
            <person name="Yoshida Y."/>
            <person name="Fujiwara M."/>
            <person name="Mori M."/>
            <person name="Tomita M."/>
            <person name="Arakawa K."/>
        </authorList>
    </citation>
    <scope>NUCLEOTIDE SEQUENCE [LARGE SCALE GENOMIC DNA]</scope>
</reference>
<organism evidence="1 2">
    <name type="scientific">Araneus ventricosus</name>
    <name type="common">Orbweaver spider</name>
    <name type="synonym">Epeira ventricosa</name>
    <dbReference type="NCBI Taxonomy" id="182803"/>
    <lineage>
        <taxon>Eukaryota</taxon>
        <taxon>Metazoa</taxon>
        <taxon>Ecdysozoa</taxon>
        <taxon>Arthropoda</taxon>
        <taxon>Chelicerata</taxon>
        <taxon>Arachnida</taxon>
        <taxon>Araneae</taxon>
        <taxon>Araneomorphae</taxon>
        <taxon>Entelegynae</taxon>
        <taxon>Araneoidea</taxon>
        <taxon>Araneidae</taxon>
        <taxon>Araneus</taxon>
    </lineage>
</organism>
<dbReference type="EMBL" id="BGPR01000002">
    <property type="protein sequence ID" value="GBL72587.1"/>
    <property type="molecule type" value="Genomic_DNA"/>
</dbReference>
<evidence type="ECO:0000313" key="1">
    <source>
        <dbReference type="EMBL" id="GBL72587.1"/>
    </source>
</evidence>
<proteinExistence type="predicted"/>
<dbReference type="AlphaFoldDB" id="A0A4Y1ZZ63"/>
<dbReference type="Proteomes" id="UP000499080">
    <property type="component" value="Unassembled WGS sequence"/>
</dbReference>